<evidence type="ECO:0000313" key="1">
    <source>
        <dbReference type="EMBL" id="GJT66602.1"/>
    </source>
</evidence>
<sequence length="149" mass="16410">MSKKQAVLLLSSSEAEYVCYRSVVAPSNVDGNSMNVYKGRMPTKIELTLEQSQQGVSNDVLELSFKDISLSREIVQQAFKMMQSYEQWSRTQDRMVAKNVAFVSTPSSTNDVNTSNVLVNTASSSLSTASSTDNTTRLNDATIYAFLAN</sequence>
<evidence type="ECO:0000313" key="2">
    <source>
        <dbReference type="Proteomes" id="UP001151760"/>
    </source>
</evidence>
<proteinExistence type="predicted"/>
<name>A0ABQ5FTA0_9ASTR</name>
<reference evidence="1" key="1">
    <citation type="journal article" date="2022" name="Int. J. Mol. Sci.">
        <title>Draft Genome of Tanacetum Coccineum: Genomic Comparison of Closely Related Tanacetum-Family Plants.</title>
        <authorList>
            <person name="Yamashiro T."/>
            <person name="Shiraishi A."/>
            <person name="Nakayama K."/>
            <person name="Satake H."/>
        </authorList>
    </citation>
    <scope>NUCLEOTIDE SEQUENCE</scope>
</reference>
<dbReference type="EMBL" id="BQNB010017729">
    <property type="protein sequence ID" value="GJT66602.1"/>
    <property type="molecule type" value="Genomic_DNA"/>
</dbReference>
<reference evidence="1" key="2">
    <citation type="submission" date="2022-01" db="EMBL/GenBank/DDBJ databases">
        <authorList>
            <person name="Yamashiro T."/>
            <person name="Shiraishi A."/>
            <person name="Satake H."/>
            <person name="Nakayama K."/>
        </authorList>
    </citation>
    <scope>NUCLEOTIDE SEQUENCE</scope>
</reference>
<accession>A0ABQ5FTA0</accession>
<protein>
    <submittedName>
        <fullName evidence="1">Uncharacterized protein</fullName>
    </submittedName>
</protein>
<dbReference type="Proteomes" id="UP001151760">
    <property type="component" value="Unassembled WGS sequence"/>
</dbReference>
<organism evidence="1 2">
    <name type="scientific">Tanacetum coccineum</name>
    <dbReference type="NCBI Taxonomy" id="301880"/>
    <lineage>
        <taxon>Eukaryota</taxon>
        <taxon>Viridiplantae</taxon>
        <taxon>Streptophyta</taxon>
        <taxon>Embryophyta</taxon>
        <taxon>Tracheophyta</taxon>
        <taxon>Spermatophyta</taxon>
        <taxon>Magnoliopsida</taxon>
        <taxon>eudicotyledons</taxon>
        <taxon>Gunneridae</taxon>
        <taxon>Pentapetalae</taxon>
        <taxon>asterids</taxon>
        <taxon>campanulids</taxon>
        <taxon>Asterales</taxon>
        <taxon>Asteraceae</taxon>
        <taxon>Asteroideae</taxon>
        <taxon>Anthemideae</taxon>
        <taxon>Anthemidinae</taxon>
        <taxon>Tanacetum</taxon>
    </lineage>
</organism>
<gene>
    <name evidence="1" type="ORF">Tco_1018082</name>
</gene>
<keyword evidence="2" id="KW-1185">Reference proteome</keyword>
<comment type="caution">
    <text evidence="1">The sequence shown here is derived from an EMBL/GenBank/DDBJ whole genome shotgun (WGS) entry which is preliminary data.</text>
</comment>